<dbReference type="InterPro" id="IPR014710">
    <property type="entry name" value="RmlC-like_jellyroll"/>
</dbReference>
<keyword evidence="4" id="KW-1185">Reference proteome</keyword>
<dbReference type="GO" id="GO:0005829">
    <property type="term" value="C:cytosol"/>
    <property type="evidence" value="ECO:0007669"/>
    <property type="project" value="TreeGrafter"/>
</dbReference>
<dbReference type="PANTHER" id="PTHR46797">
    <property type="entry name" value="HTH-TYPE TRANSCRIPTIONAL REGULATOR"/>
    <property type="match status" value="1"/>
</dbReference>
<dbReference type="RefSeq" id="WP_122185420.1">
    <property type="nucleotide sequence ID" value="NZ_RFFJ01000133.1"/>
</dbReference>
<dbReference type="PANTHER" id="PTHR46797:SF1">
    <property type="entry name" value="METHYLPHOSPHONATE SYNTHASE"/>
    <property type="match status" value="1"/>
</dbReference>
<dbReference type="Pfam" id="PF07883">
    <property type="entry name" value="Cupin_2"/>
    <property type="match status" value="1"/>
</dbReference>
<dbReference type="Pfam" id="PF01381">
    <property type="entry name" value="HTH_3"/>
    <property type="match status" value="1"/>
</dbReference>
<comment type="caution">
    <text evidence="3">The sequence shown here is derived from an EMBL/GenBank/DDBJ whole genome shotgun (WGS) entry which is preliminary data.</text>
</comment>
<dbReference type="InterPro" id="IPR011051">
    <property type="entry name" value="RmlC_Cupin_sf"/>
</dbReference>
<keyword evidence="1" id="KW-0238">DNA-binding</keyword>
<dbReference type="AlphaFoldDB" id="A0A3M2LIZ9"/>
<gene>
    <name evidence="3" type="ORF">EBN88_20740</name>
</gene>
<dbReference type="EMBL" id="RFFJ01000133">
    <property type="protein sequence ID" value="RMI36760.1"/>
    <property type="molecule type" value="Genomic_DNA"/>
</dbReference>
<dbReference type="CDD" id="cd02209">
    <property type="entry name" value="cupin_XRE_C"/>
    <property type="match status" value="1"/>
</dbReference>
<evidence type="ECO:0000313" key="3">
    <source>
        <dbReference type="EMBL" id="RMI36760.1"/>
    </source>
</evidence>
<dbReference type="SUPFAM" id="SSF47413">
    <property type="entry name" value="lambda repressor-like DNA-binding domains"/>
    <property type="match status" value="1"/>
</dbReference>
<dbReference type="PROSITE" id="PS50943">
    <property type="entry name" value="HTH_CROC1"/>
    <property type="match status" value="1"/>
</dbReference>
<accession>A0A3M2LIZ9</accession>
<dbReference type="SUPFAM" id="SSF51182">
    <property type="entry name" value="RmlC-like cupins"/>
    <property type="match status" value="1"/>
</dbReference>
<dbReference type="GO" id="GO:0003677">
    <property type="term" value="F:DNA binding"/>
    <property type="evidence" value="ECO:0007669"/>
    <property type="project" value="UniProtKB-KW"/>
</dbReference>
<proteinExistence type="predicted"/>
<dbReference type="Gene3D" id="2.60.120.10">
    <property type="entry name" value="Jelly Rolls"/>
    <property type="match status" value="1"/>
</dbReference>
<evidence type="ECO:0000259" key="2">
    <source>
        <dbReference type="PROSITE" id="PS50943"/>
    </source>
</evidence>
<feature type="domain" description="HTH cro/C1-type" evidence="2">
    <location>
        <begin position="15"/>
        <end position="69"/>
    </location>
</feature>
<dbReference type="SMART" id="SM00530">
    <property type="entry name" value="HTH_XRE"/>
    <property type="match status" value="1"/>
</dbReference>
<evidence type="ECO:0000256" key="1">
    <source>
        <dbReference type="ARBA" id="ARBA00023125"/>
    </source>
</evidence>
<evidence type="ECO:0000313" key="4">
    <source>
        <dbReference type="Proteomes" id="UP000278673"/>
    </source>
</evidence>
<name>A0A3M2LIZ9_9ACTN</name>
<dbReference type="Gene3D" id="1.10.260.40">
    <property type="entry name" value="lambda repressor-like DNA-binding domains"/>
    <property type="match status" value="1"/>
</dbReference>
<dbReference type="GO" id="GO:0003700">
    <property type="term" value="F:DNA-binding transcription factor activity"/>
    <property type="evidence" value="ECO:0007669"/>
    <property type="project" value="TreeGrafter"/>
</dbReference>
<dbReference type="InterPro" id="IPR013096">
    <property type="entry name" value="Cupin_2"/>
</dbReference>
<dbReference type="CDD" id="cd00093">
    <property type="entry name" value="HTH_XRE"/>
    <property type="match status" value="1"/>
</dbReference>
<reference evidence="3 4" key="1">
    <citation type="submission" date="2018-10" db="EMBL/GenBank/DDBJ databases">
        <title>Isolation, diversity and antifungal activity of actinobacteria from wheat.</title>
        <authorList>
            <person name="Han C."/>
        </authorList>
    </citation>
    <scope>NUCLEOTIDE SEQUENCE [LARGE SCALE GENOMIC DNA]</scope>
    <source>
        <strain evidence="3 4">NEAU-YY642</strain>
    </source>
</reference>
<dbReference type="InterPro" id="IPR050807">
    <property type="entry name" value="TransReg_Diox_bact_type"/>
</dbReference>
<organism evidence="3 4">
    <name type="scientific">Streptomyces triticirhizae</name>
    <dbReference type="NCBI Taxonomy" id="2483353"/>
    <lineage>
        <taxon>Bacteria</taxon>
        <taxon>Bacillati</taxon>
        <taxon>Actinomycetota</taxon>
        <taxon>Actinomycetes</taxon>
        <taxon>Kitasatosporales</taxon>
        <taxon>Streptomycetaceae</taxon>
        <taxon>Streptomyces</taxon>
    </lineage>
</organism>
<protein>
    <submittedName>
        <fullName evidence="3">XRE family transcriptional regulator</fullName>
    </submittedName>
</protein>
<sequence length="191" mass="20526">MTDLDQLTQSLAGNLRRLRAERGLTLEALAARAGISRSMLIQIEQARTNPSVGTVVKVGDALGVSVTTLLDTQPRPTVRLFTAEQTVRLWHTEAGSHSTLLAGTEAPGPLELWRWRLMPGEGHEADAHPHGTTELIHVVEGELTLRVDEEDQPVPAGASAAFESHVPHGYHNRGAEPVELIMAVVVPPAPG</sequence>
<dbReference type="InterPro" id="IPR001387">
    <property type="entry name" value="Cro/C1-type_HTH"/>
</dbReference>
<dbReference type="Proteomes" id="UP000278673">
    <property type="component" value="Unassembled WGS sequence"/>
</dbReference>
<dbReference type="InterPro" id="IPR010982">
    <property type="entry name" value="Lambda_DNA-bd_dom_sf"/>
</dbReference>